<sequence>MRILFRVICFGLPAICMGCTTVVTSTIEAAGSMVKTTIEVGGKVAKTAVGTTIDLAGAAFRQSAVTVIDTSTGLSHKVPWKEGLNASGAAKIAAIKRVGKTIEIVRDIQRINGEAETILKPGDVVRIE</sequence>
<gene>
    <name evidence="1" type="ORF">METZ01_LOCUS508912</name>
</gene>
<protein>
    <recommendedName>
        <fullName evidence="2">Soluble ligand binding domain-containing protein</fullName>
    </recommendedName>
</protein>
<evidence type="ECO:0008006" key="2">
    <source>
        <dbReference type="Google" id="ProtNLM"/>
    </source>
</evidence>
<evidence type="ECO:0000313" key="1">
    <source>
        <dbReference type="EMBL" id="SVE56058.1"/>
    </source>
</evidence>
<proteinExistence type="predicted"/>
<dbReference type="EMBL" id="UINC01225833">
    <property type="protein sequence ID" value="SVE56058.1"/>
    <property type="molecule type" value="Genomic_DNA"/>
</dbReference>
<organism evidence="1">
    <name type="scientific">marine metagenome</name>
    <dbReference type="NCBI Taxonomy" id="408172"/>
    <lineage>
        <taxon>unclassified sequences</taxon>
        <taxon>metagenomes</taxon>
        <taxon>ecological metagenomes</taxon>
    </lineage>
</organism>
<name>A0A383EJ03_9ZZZZ</name>
<dbReference type="AlphaFoldDB" id="A0A383EJ03"/>
<reference evidence="1" key="1">
    <citation type="submission" date="2018-05" db="EMBL/GenBank/DDBJ databases">
        <authorList>
            <person name="Lanie J.A."/>
            <person name="Ng W.-L."/>
            <person name="Kazmierczak K.M."/>
            <person name="Andrzejewski T.M."/>
            <person name="Davidsen T.M."/>
            <person name="Wayne K.J."/>
            <person name="Tettelin H."/>
            <person name="Glass J.I."/>
            <person name="Rusch D."/>
            <person name="Podicherti R."/>
            <person name="Tsui H.-C.T."/>
            <person name="Winkler M.E."/>
        </authorList>
    </citation>
    <scope>NUCLEOTIDE SEQUENCE</scope>
</reference>
<accession>A0A383EJ03</accession>